<evidence type="ECO:0000313" key="3">
    <source>
        <dbReference type="Proteomes" id="UP001149163"/>
    </source>
</evidence>
<dbReference type="GeneID" id="81422605"/>
<dbReference type="OrthoDB" id="1896086at2759"/>
<sequence length="128" mass="13379">MKSFQDGNEETGFVLPSGAQDRGACGAIAKLNDDLAVGSTAPDPTGVGSDGDNGKVQCKDTDPSILGDSYKKTCICWYEKIPDQTDIFGMPKSGGYGSIDFMPASSYLEDPNYTPEKIQPAAPGTASS</sequence>
<dbReference type="AlphaFoldDB" id="A0A9W9LU08"/>
<dbReference type="EMBL" id="JAPQKN010000001">
    <property type="protein sequence ID" value="KAJ5175427.1"/>
    <property type="molecule type" value="Genomic_DNA"/>
</dbReference>
<organism evidence="2 3">
    <name type="scientific">Penicillium canariense</name>
    <dbReference type="NCBI Taxonomy" id="189055"/>
    <lineage>
        <taxon>Eukaryota</taxon>
        <taxon>Fungi</taxon>
        <taxon>Dikarya</taxon>
        <taxon>Ascomycota</taxon>
        <taxon>Pezizomycotina</taxon>
        <taxon>Eurotiomycetes</taxon>
        <taxon>Eurotiomycetidae</taxon>
        <taxon>Eurotiales</taxon>
        <taxon>Aspergillaceae</taxon>
        <taxon>Penicillium</taxon>
    </lineage>
</organism>
<feature type="region of interest" description="Disordered" evidence="1">
    <location>
        <begin position="36"/>
        <end position="57"/>
    </location>
</feature>
<gene>
    <name evidence="2" type="ORF">N7482_001304</name>
</gene>
<reference evidence="2" key="2">
    <citation type="journal article" date="2023" name="IMA Fungus">
        <title>Comparative genomic study of the Penicillium genus elucidates a diverse pangenome and 15 lateral gene transfer events.</title>
        <authorList>
            <person name="Petersen C."/>
            <person name="Sorensen T."/>
            <person name="Nielsen M.R."/>
            <person name="Sondergaard T.E."/>
            <person name="Sorensen J.L."/>
            <person name="Fitzpatrick D.A."/>
            <person name="Frisvad J.C."/>
            <person name="Nielsen K.L."/>
        </authorList>
    </citation>
    <scope>NUCLEOTIDE SEQUENCE</scope>
    <source>
        <strain evidence="2">IBT 26290</strain>
    </source>
</reference>
<protein>
    <submittedName>
        <fullName evidence="2">Uncharacterized protein</fullName>
    </submittedName>
</protein>
<dbReference type="Proteomes" id="UP001149163">
    <property type="component" value="Unassembled WGS sequence"/>
</dbReference>
<comment type="caution">
    <text evidence="2">The sequence shown here is derived from an EMBL/GenBank/DDBJ whole genome shotgun (WGS) entry which is preliminary data.</text>
</comment>
<reference evidence="2" key="1">
    <citation type="submission" date="2022-11" db="EMBL/GenBank/DDBJ databases">
        <authorList>
            <person name="Petersen C."/>
        </authorList>
    </citation>
    <scope>NUCLEOTIDE SEQUENCE</scope>
    <source>
        <strain evidence="2">IBT 26290</strain>
    </source>
</reference>
<name>A0A9W9LU08_9EURO</name>
<feature type="region of interest" description="Disordered" evidence="1">
    <location>
        <begin position="1"/>
        <end position="20"/>
    </location>
</feature>
<proteinExistence type="predicted"/>
<dbReference type="RefSeq" id="XP_056547035.1">
    <property type="nucleotide sequence ID" value="XM_056683429.1"/>
</dbReference>
<evidence type="ECO:0000313" key="2">
    <source>
        <dbReference type="EMBL" id="KAJ5175427.1"/>
    </source>
</evidence>
<keyword evidence="3" id="KW-1185">Reference proteome</keyword>
<accession>A0A9W9LU08</accession>
<evidence type="ECO:0000256" key="1">
    <source>
        <dbReference type="SAM" id="MobiDB-lite"/>
    </source>
</evidence>